<reference evidence="3 4" key="1">
    <citation type="submission" date="2012-04" db="EMBL/GenBank/DDBJ databases">
        <authorList>
            <person name="Weinstock G."/>
            <person name="Sodergren E."/>
            <person name="Lobos E.A."/>
            <person name="Fulton L."/>
            <person name="Fulton R."/>
            <person name="Courtney L."/>
            <person name="Fronick C."/>
            <person name="O'Laughlin M."/>
            <person name="Godfrey J."/>
            <person name="Wilson R.M."/>
            <person name="Miner T."/>
            <person name="Farmer C."/>
            <person name="Delehaunty K."/>
            <person name="Cordes M."/>
            <person name="Minx P."/>
            <person name="Tomlinson C."/>
            <person name="Chen J."/>
            <person name="Wollam A."/>
            <person name="Pepin K.H."/>
            <person name="Bhonagiri V."/>
            <person name="Zhang X."/>
            <person name="Suruliraj S."/>
            <person name="Warren W."/>
            <person name="Mitreva M."/>
            <person name="Mardis E.R."/>
            <person name="Wilson R.K."/>
        </authorList>
    </citation>
    <scope>NUCLEOTIDE SEQUENCE [LARGE SCALE GENOMIC DNA]</scope>
    <source>
        <strain evidence="3 4">ERV63</strain>
    </source>
</reference>
<protein>
    <recommendedName>
        <fullName evidence="2">Insertion element IS150 protein InsJ-like helix-turn-helix domain-containing protein</fullName>
    </recommendedName>
</protein>
<dbReference type="PANTHER" id="PTHR33795">
    <property type="entry name" value="INSERTION ELEMENT IS150 PROTEIN INSJ"/>
    <property type="match status" value="1"/>
</dbReference>
<evidence type="ECO:0000259" key="2">
    <source>
        <dbReference type="Pfam" id="PF13518"/>
    </source>
</evidence>
<accession>A0AAV3GH32</accession>
<dbReference type="Pfam" id="PF13518">
    <property type="entry name" value="HTH_28"/>
    <property type="match status" value="1"/>
</dbReference>
<comment type="caution">
    <text evidence="3">The sequence shown here is derived from an EMBL/GenBank/DDBJ whole genome shotgun (WGS) entry which is preliminary data.</text>
</comment>
<dbReference type="EMBL" id="ALZR01000110">
    <property type="protein sequence ID" value="EJV13510.1"/>
    <property type="molecule type" value="Genomic_DNA"/>
</dbReference>
<dbReference type="GO" id="GO:0043565">
    <property type="term" value="F:sequence-specific DNA binding"/>
    <property type="evidence" value="ECO:0007669"/>
    <property type="project" value="InterPro"/>
</dbReference>
<sequence length="70" mass="8386">MSKYSFELKMTIIHEYLKGKGGYPYLAKKYGIKSMGQVRYWVKSYQEFGKEGLLRKRQNQSYSGQFKMDR</sequence>
<dbReference type="InterPro" id="IPR010921">
    <property type="entry name" value="Trp_repressor/repl_initiator"/>
</dbReference>
<dbReference type="SUPFAM" id="SSF48295">
    <property type="entry name" value="TrpR-like"/>
    <property type="match status" value="1"/>
</dbReference>
<evidence type="ECO:0000313" key="3">
    <source>
        <dbReference type="EMBL" id="EJV13510.1"/>
    </source>
</evidence>
<evidence type="ECO:0000313" key="4">
    <source>
        <dbReference type="Proteomes" id="UP000004117"/>
    </source>
</evidence>
<comment type="similarity">
    <text evidence="1">Belongs to the IS150/IS1296 orfA family.</text>
</comment>
<feature type="domain" description="Insertion element IS150 protein InsJ-like helix-turn-helix" evidence="2">
    <location>
        <begin position="9"/>
        <end position="57"/>
    </location>
</feature>
<dbReference type="PANTHER" id="PTHR33795:SF1">
    <property type="entry name" value="INSERTION ELEMENT IS150 PROTEIN INSJ"/>
    <property type="match status" value="1"/>
</dbReference>
<dbReference type="InterPro" id="IPR052057">
    <property type="entry name" value="IS150/IS1296_orfA-like"/>
</dbReference>
<proteinExistence type="inferred from homology"/>
<organism evidence="3 4">
    <name type="scientific">Enterococcus faecalis ERV63</name>
    <dbReference type="NCBI Taxonomy" id="1134793"/>
    <lineage>
        <taxon>Bacteria</taxon>
        <taxon>Bacillati</taxon>
        <taxon>Bacillota</taxon>
        <taxon>Bacilli</taxon>
        <taxon>Lactobacillales</taxon>
        <taxon>Enterococcaceae</taxon>
        <taxon>Enterococcus</taxon>
    </lineage>
</organism>
<dbReference type="Gene3D" id="1.10.10.10">
    <property type="entry name" value="Winged helix-like DNA-binding domain superfamily/Winged helix DNA-binding domain"/>
    <property type="match status" value="1"/>
</dbReference>
<dbReference type="AlphaFoldDB" id="A0AAV3GH32"/>
<dbReference type="InterPro" id="IPR055247">
    <property type="entry name" value="InsJ-like_HTH"/>
</dbReference>
<evidence type="ECO:0000256" key="1">
    <source>
        <dbReference type="ARBA" id="ARBA00038232"/>
    </source>
</evidence>
<name>A0AAV3GH32_ENTFL</name>
<gene>
    <name evidence="3" type="ORF">HMPREF1336_02910</name>
</gene>
<dbReference type="Proteomes" id="UP000004117">
    <property type="component" value="Unassembled WGS sequence"/>
</dbReference>
<dbReference type="InterPro" id="IPR036388">
    <property type="entry name" value="WH-like_DNA-bd_sf"/>
</dbReference>